<protein>
    <recommendedName>
        <fullName evidence="4">hydroxyacylglutathione hydrolase</fullName>
        <ecNumber evidence="4">3.1.2.6</ecNumber>
    </recommendedName>
    <alternativeName>
        <fullName evidence="8">Glyoxalase II</fullName>
    </alternativeName>
</protein>
<dbReference type="SMART" id="SM00849">
    <property type="entry name" value="Lactamase_B"/>
    <property type="match status" value="1"/>
</dbReference>
<feature type="domain" description="Metallo-beta-lactamase" evidence="9">
    <location>
        <begin position="14"/>
        <end position="178"/>
    </location>
</feature>
<dbReference type="GO" id="GO:0004416">
    <property type="term" value="F:hydroxyacylglutathione hydrolase activity"/>
    <property type="evidence" value="ECO:0007669"/>
    <property type="project" value="UniProtKB-EC"/>
</dbReference>
<evidence type="ECO:0000256" key="3">
    <source>
        <dbReference type="ARBA" id="ARBA00006759"/>
    </source>
</evidence>
<dbReference type="AlphaFoldDB" id="N1W902"/>
<dbReference type="STRING" id="1218591.LEP1GSC199_2068"/>
<evidence type="ECO:0000256" key="7">
    <source>
        <dbReference type="ARBA" id="ARBA00022833"/>
    </source>
</evidence>
<dbReference type="Gene3D" id="3.60.15.10">
    <property type="entry name" value="Ribonuclease Z/Hydroxyacylglutathione hydrolase-like"/>
    <property type="match status" value="1"/>
</dbReference>
<dbReference type="Pfam" id="PF16123">
    <property type="entry name" value="HAGH_C"/>
    <property type="match status" value="1"/>
</dbReference>
<keyword evidence="6 10" id="KW-0378">Hydrolase</keyword>
<comment type="pathway">
    <text evidence="2">Secondary metabolite metabolism; methylglyoxal degradation; (R)-lactate from methylglyoxal: step 2/2.</text>
</comment>
<evidence type="ECO:0000256" key="6">
    <source>
        <dbReference type="ARBA" id="ARBA00022801"/>
    </source>
</evidence>
<comment type="cofactor">
    <cofactor evidence="1">
        <name>Zn(2+)</name>
        <dbReference type="ChEBI" id="CHEBI:29105"/>
    </cofactor>
</comment>
<comment type="caution">
    <text evidence="10">The sequence shown here is derived from an EMBL/GenBank/DDBJ whole genome shotgun (WGS) entry which is preliminary data.</text>
</comment>
<accession>N1W902</accession>
<evidence type="ECO:0000256" key="5">
    <source>
        <dbReference type="ARBA" id="ARBA00022723"/>
    </source>
</evidence>
<sequence>MIEILPIFTSSPLRNFSYLVYSNRTGDAYVIDPYDAKSILTQTKQLGVKIKGILNTHEHGDHTQGNLELKEETRAIIYGHSNAKDKIPGLDQTLREGDITFSVEEESLVVWNTPGHTFSHLSFVHKNPKTILGIFSGDTLFNVGVGNCFRGGDPNVLYDTIQARFETLPDSCLLYPGHDYWENNLKFAEHVDPENDFREEYKSKLIPFQVSEMGAEKKLNPFFRRKTKSVKDRLMELKETYTDDRSVFLVLRKMRDHW</sequence>
<gene>
    <name evidence="10" type="ORF">LEP1GSC199_2068</name>
</gene>
<organism evidence="10 11">
    <name type="scientific">Leptospira vanthielii serovar Holland str. Waz Holland = ATCC 700522</name>
    <dbReference type="NCBI Taxonomy" id="1218591"/>
    <lineage>
        <taxon>Bacteria</taxon>
        <taxon>Pseudomonadati</taxon>
        <taxon>Spirochaetota</taxon>
        <taxon>Spirochaetia</taxon>
        <taxon>Leptospirales</taxon>
        <taxon>Leptospiraceae</taxon>
        <taxon>Leptospira</taxon>
    </lineage>
</organism>
<evidence type="ECO:0000256" key="8">
    <source>
        <dbReference type="ARBA" id="ARBA00031044"/>
    </source>
</evidence>
<dbReference type="InterPro" id="IPR050110">
    <property type="entry name" value="Glyoxalase_II_hydrolase"/>
</dbReference>
<evidence type="ECO:0000259" key="9">
    <source>
        <dbReference type="SMART" id="SM00849"/>
    </source>
</evidence>
<evidence type="ECO:0000256" key="2">
    <source>
        <dbReference type="ARBA" id="ARBA00004963"/>
    </source>
</evidence>
<proteinExistence type="inferred from homology"/>
<dbReference type="InterPro" id="IPR032282">
    <property type="entry name" value="HAGH_C"/>
</dbReference>
<dbReference type="InterPro" id="IPR035680">
    <property type="entry name" value="Clx_II_MBL"/>
</dbReference>
<evidence type="ECO:0000313" key="10">
    <source>
        <dbReference type="EMBL" id="EMY69677.1"/>
    </source>
</evidence>
<dbReference type="EMBL" id="AOGY02000051">
    <property type="protein sequence ID" value="EMY69677.1"/>
    <property type="molecule type" value="Genomic_DNA"/>
</dbReference>
<comment type="similarity">
    <text evidence="3">Belongs to the metallo-beta-lactamase superfamily. Glyoxalase II family.</text>
</comment>
<evidence type="ECO:0000256" key="1">
    <source>
        <dbReference type="ARBA" id="ARBA00001947"/>
    </source>
</evidence>
<dbReference type="PANTHER" id="PTHR43705">
    <property type="entry name" value="HYDROXYACYLGLUTATHIONE HYDROLASE"/>
    <property type="match status" value="1"/>
</dbReference>
<dbReference type="Proteomes" id="UP000012227">
    <property type="component" value="Unassembled WGS sequence"/>
</dbReference>
<dbReference type="GO" id="GO:0046872">
    <property type="term" value="F:metal ion binding"/>
    <property type="evidence" value="ECO:0007669"/>
    <property type="project" value="UniProtKB-KW"/>
</dbReference>
<dbReference type="Pfam" id="PF00753">
    <property type="entry name" value="Lactamase_B"/>
    <property type="match status" value="1"/>
</dbReference>
<keyword evidence="5" id="KW-0479">Metal-binding</keyword>
<dbReference type="EC" id="3.1.2.6" evidence="4"/>
<evidence type="ECO:0000256" key="4">
    <source>
        <dbReference type="ARBA" id="ARBA00011917"/>
    </source>
</evidence>
<dbReference type="InterPro" id="IPR036866">
    <property type="entry name" value="RibonucZ/Hydroxyglut_hydro"/>
</dbReference>
<name>N1W902_9LEPT</name>
<dbReference type="SUPFAM" id="SSF56281">
    <property type="entry name" value="Metallo-hydrolase/oxidoreductase"/>
    <property type="match status" value="1"/>
</dbReference>
<dbReference type="PANTHER" id="PTHR43705:SF1">
    <property type="entry name" value="HYDROXYACYLGLUTATHIONE HYDROLASE GLOB"/>
    <property type="match status" value="1"/>
</dbReference>
<evidence type="ECO:0000313" key="11">
    <source>
        <dbReference type="Proteomes" id="UP000012227"/>
    </source>
</evidence>
<reference evidence="10 11" key="1">
    <citation type="submission" date="2013-03" db="EMBL/GenBank/DDBJ databases">
        <authorList>
            <person name="Harkins D.M."/>
            <person name="Durkin A.S."/>
            <person name="Brinkac L.M."/>
            <person name="Haft D.H."/>
            <person name="Selengut J.D."/>
            <person name="Sanka R."/>
            <person name="DePew J."/>
            <person name="Purushe J."/>
            <person name="Galloway R.L."/>
            <person name="Vinetz J.M."/>
            <person name="Sutton G.G."/>
            <person name="Nierman W.C."/>
            <person name="Fouts D.E."/>
        </authorList>
    </citation>
    <scope>NUCLEOTIDE SEQUENCE [LARGE SCALE GENOMIC DNA]</scope>
    <source>
        <strain evidence="10 11">Waz Holland</strain>
    </source>
</reference>
<dbReference type="CDD" id="cd07723">
    <property type="entry name" value="hydroxyacylglutathione_hydrolase_MBL-fold"/>
    <property type="match status" value="1"/>
</dbReference>
<dbReference type="RefSeq" id="WP_002983079.1">
    <property type="nucleotide sequence ID" value="NZ_AOGY02000051.1"/>
</dbReference>
<keyword evidence="7" id="KW-0862">Zinc</keyword>
<dbReference type="InterPro" id="IPR001279">
    <property type="entry name" value="Metallo-B-lactamas"/>
</dbReference>